<dbReference type="InterPro" id="IPR036461">
    <property type="entry name" value="Urease_betasu_sf"/>
</dbReference>
<dbReference type="Proteomes" id="UP000530530">
    <property type="component" value="Unassembled WGS sequence"/>
</dbReference>
<evidence type="ECO:0000313" key="7">
    <source>
        <dbReference type="EMBL" id="MBB4787398.1"/>
    </source>
</evidence>
<reference evidence="7 8" key="1">
    <citation type="submission" date="2020-08" db="EMBL/GenBank/DDBJ databases">
        <title>Sequencing the genomes of 1000 actinobacteria strains.</title>
        <authorList>
            <person name="Klenk H.-P."/>
        </authorList>
    </citation>
    <scope>NUCLEOTIDE SEQUENCE [LARGE SCALE GENOMIC DNA]</scope>
    <source>
        <strain evidence="7 8">DSM 41530</strain>
    </source>
</reference>
<comment type="subcellular location">
    <subcellularLocation>
        <location evidence="5">Cytoplasm</location>
    </subcellularLocation>
</comment>
<protein>
    <recommendedName>
        <fullName evidence="5">Urease subunit gamma</fullName>
        <ecNumber evidence="5">3.5.1.5</ecNumber>
    </recommendedName>
    <alternativeName>
        <fullName evidence="5">Urea amidohydrolase subunit gamma</fullName>
    </alternativeName>
</protein>
<proteinExistence type="inferred from homology"/>
<evidence type="ECO:0000256" key="5">
    <source>
        <dbReference type="HAMAP-Rule" id="MF_00739"/>
    </source>
</evidence>
<dbReference type="InterPro" id="IPR002019">
    <property type="entry name" value="Urease_beta-like"/>
</dbReference>
<dbReference type="HAMAP" id="MF_00739">
    <property type="entry name" value="Urease_gamma"/>
    <property type="match status" value="1"/>
</dbReference>
<comment type="caution">
    <text evidence="7">The sequence shown here is derived from an EMBL/GenBank/DDBJ whole genome shotgun (WGS) entry which is preliminary data.</text>
</comment>
<dbReference type="NCBIfam" id="NF009712">
    <property type="entry name" value="PRK13241.1"/>
    <property type="match status" value="1"/>
</dbReference>
<organism evidence="7 8">
    <name type="scientific">Streptomyces rapamycinicus</name>
    <dbReference type="NCBI Taxonomy" id="1226757"/>
    <lineage>
        <taxon>Bacteria</taxon>
        <taxon>Bacillati</taxon>
        <taxon>Actinomycetota</taxon>
        <taxon>Actinomycetes</taxon>
        <taxon>Kitasatosporales</taxon>
        <taxon>Streptomycetaceae</taxon>
        <taxon>Streptomyces</taxon>
        <taxon>Streptomyces violaceusniger group</taxon>
    </lineage>
</organism>
<dbReference type="EMBL" id="JACHNG010000002">
    <property type="protein sequence ID" value="MBB4787398.1"/>
    <property type="molecule type" value="Genomic_DNA"/>
</dbReference>
<evidence type="ECO:0000256" key="4">
    <source>
        <dbReference type="ARBA" id="ARBA00047778"/>
    </source>
</evidence>
<dbReference type="PANTHER" id="PTHR33569">
    <property type="entry name" value="UREASE"/>
    <property type="match status" value="1"/>
</dbReference>
<dbReference type="InterPro" id="IPR050069">
    <property type="entry name" value="Urease_subunit"/>
</dbReference>
<feature type="region of interest" description="Disordered" evidence="6">
    <location>
        <begin position="155"/>
        <end position="186"/>
    </location>
</feature>
<dbReference type="InterPro" id="IPR012010">
    <property type="entry name" value="Urease_gamma"/>
</dbReference>
<dbReference type="SUPFAM" id="SSF54111">
    <property type="entry name" value="Urease, gamma-subunit"/>
    <property type="match status" value="1"/>
</dbReference>
<dbReference type="Gene3D" id="2.10.150.10">
    <property type="entry name" value="Urease, beta subunit"/>
    <property type="match status" value="1"/>
</dbReference>
<comment type="catalytic activity">
    <reaction evidence="4 5">
        <text>urea + 2 H2O + H(+) = hydrogencarbonate + 2 NH4(+)</text>
        <dbReference type="Rhea" id="RHEA:20557"/>
        <dbReference type="ChEBI" id="CHEBI:15377"/>
        <dbReference type="ChEBI" id="CHEBI:15378"/>
        <dbReference type="ChEBI" id="CHEBI:16199"/>
        <dbReference type="ChEBI" id="CHEBI:17544"/>
        <dbReference type="ChEBI" id="CHEBI:28938"/>
        <dbReference type="EC" id="3.5.1.5"/>
    </reaction>
</comment>
<dbReference type="Pfam" id="PF00547">
    <property type="entry name" value="Urease_gamma"/>
    <property type="match status" value="1"/>
</dbReference>
<dbReference type="Gene3D" id="3.30.280.10">
    <property type="entry name" value="Urease, gamma-like subunit"/>
    <property type="match status" value="1"/>
</dbReference>
<evidence type="ECO:0000256" key="6">
    <source>
        <dbReference type="SAM" id="MobiDB-lite"/>
    </source>
</evidence>
<evidence type="ECO:0000256" key="3">
    <source>
        <dbReference type="ARBA" id="ARBA00022801"/>
    </source>
</evidence>
<evidence type="ECO:0000256" key="2">
    <source>
        <dbReference type="ARBA" id="ARBA00022490"/>
    </source>
</evidence>
<dbReference type="RefSeq" id="WP_349345462.1">
    <property type="nucleotide sequence ID" value="NZ_CP157811.1"/>
</dbReference>
<comment type="pathway">
    <text evidence="1 5">Nitrogen metabolism; urea degradation; CO(2) and NH(3) from urea (urease route): step 1/1.</text>
</comment>
<dbReference type="Pfam" id="PF00699">
    <property type="entry name" value="Urease_beta"/>
    <property type="match status" value="1"/>
</dbReference>
<dbReference type="SUPFAM" id="SSF51278">
    <property type="entry name" value="Urease, beta-subunit"/>
    <property type="match status" value="1"/>
</dbReference>
<accession>A0ABR6M0L3</accession>
<dbReference type="InterPro" id="IPR002026">
    <property type="entry name" value="Urease_gamma/gamma-beta_su"/>
</dbReference>
<evidence type="ECO:0000313" key="8">
    <source>
        <dbReference type="Proteomes" id="UP000530530"/>
    </source>
</evidence>
<dbReference type="CDD" id="cd00390">
    <property type="entry name" value="Urease_gamma"/>
    <property type="match status" value="1"/>
</dbReference>
<sequence length="336" mass="37124">MRIHQVVWFIHGLAVSQILSADDRGVPGCRFGGCVRDLRRAWPHALSDQEKWLIVHLTPHERERLLIHVAADVAQRRRERGLRLNYPEVMALLTEHVFEAARDGRTVSDIMDSGRRLFTRDEVMDGVPEMIKNVQVEATFPDGTKLVTIHDPIPEGAEESEVYPGKVEHPQPPRRPGSPVDCGDSSVGRDEIDDAVSRYDAIYFNVHLDGDTQGVSLQSDATSLPGPGRTKIKVKNESDRPIQVASHYHFAEVNPGLKVVSIQVPAGQTVPDDRSLWNCEAAKGRRLNIAAGTSVRFEPGDECCVELVQIQGDVTAGGSNTSDLTKIQGLREGIVR</sequence>
<keyword evidence="2 5" id="KW-0963">Cytoplasm</keyword>
<keyword evidence="3 5" id="KW-0378">Hydrolase</keyword>
<dbReference type="EC" id="3.5.1.5" evidence="5"/>
<evidence type="ECO:0000256" key="1">
    <source>
        <dbReference type="ARBA" id="ARBA00004897"/>
    </source>
</evidence>
<comment type="subunit">
    <text evidence="5">Heterotrimer of UreA (gamma), UreB (beta) and UreC (alpha) subunits. Three heterotrimers associate to form the active enzyme.</text>
</comment>
<comment type="similarity">
    <text evidence="5">Belongs to the urease gamma subunit family.</text>
</comment>
<dbReference type="InterPro" id="IPR036463">
    <property type="entry name" value="Urease_gamma_sf"/>
</dbReference>
<dbReference type="PANTHER" id="PTHR33569:SF1">
    <property type="entry name" value="UREASE"/>
    <property type="match status" value="1"/>
</dbReference>
<dbReference type="NCBIfam" id="TIGR00193">
    <property type="entry name" value="urease_gam"/>
    <property type="match status" value="1"/>
</dbReference>
<dbReference type="GO" id="GO:0009039">
    <property type="term" value="F:urease activity"/>
    <property type="evidence" value="ECO:0007669"/>
    <property type="project" value="UniProtKB-EC"/>
</dbReference>
<keyword evidence="8" id="KW-1185">Reference proteome</keyword>
<gene>
    <name evidence="5" type="primary">ureA</name>
    <name evidence="7" type="ORF">BJY27_008445</name>
</gene>
<name>A0ABR6M0L3_9ACTN</name>